<organism evidence="1">
    <name type="scientific">uncultured Caudovirales phage</name>
    <dbReference type="NCBI Taxonomy" id="2100421"/>
    <lineage>
        <taxon>Viruses</taxon>
        <taxon>Duplodnaviria</taxon>
        <taxon>Heunggongvirae</taxon>
        <taxon>Uroviricota</taxon>
        <taxon>Caudoviricetes</taxon>
        <taxon>Peduoviridae</taxon>
        <taxon>Maltschvirus</taxon>
        <taxon>Maltschvirus maltsch</taxon>
    </lineage>
</organism>
<dbReference type="EMBL" id="LR796147">
    <property type="protein sequence ID" value="CAB4121425.1"/>
    <property type="molecule type" value="Genomic_DNA"/>
</dbReference>
<reference evidence="1" key="1">
    <citation type="submission" date="2020-04" db="EMBL/GenBank/DDBJ databases">
        <authorList>
            <person name="Chiriac C."/>
            <person name="Salcher M."/>
            <person name="Ghai R."/>
            <person name="Kavagutti S V."/>
        </authorList>
    </citation>
    <scope>NUCLEOTIDE SEQUENCE</scope>
</reference>
<protein>
    <submittedName>
        <fullName evidence="1">Uncharacterized protein</fullName>
    </submittedName>
</protein>
<accession>A0A6J5KIS6</accession>
<sequence length="99" mass="11472">MLYGLEFLKGKIMFTIEYVKNLKWENEEHTVFSCVVKYKEFDEEHPTGVNIVDKYSHIQEIWINAKSGKYGNIDKYVAPLNLVIPPVDPEAIPTVVINE</sequence>
<name>A0A6J5KIS6_9CAUD</name>
<proteinExistence type="predicted"/>
<gene>
    <name evidence="1" type="ORF">UFOVP11_15</name>
</gene>
<evidence type="ECO:0000313" key="1">
    <source>
        <dbReference type="EMBL" id="CAB4121425.1"/>
    </source>
</evidence>